<proteinExistence type="predicted"/>
<evidence type="ECO:0000313" key="7">
    <source>
        <dbReference type="Proteomes" id="UP000663760"/>
    </source>
</evidence>
<feature type="compositionally biased region" description="Polar residues" evidence="4">
    <location>
        <begin position="541"/>
        <end position="550"/>
    </location>
</feature>
<feature type="region of interest" description="Disordered" evidence="4">
    <location>
        <begin position="361"/>
        <end position="550"/>
    </location>
</feature>
<feature type="coiled-coil region" evidence="3">
    <location>
        <begin position="252"/>
        <end position="279"/>
    </location>
</feature>
<dbReference type="EMBL" id="LR746278">
    <property type="protein sequence ID" value="CAA7409111.1"/>
    <property type="molecule type" value="Genomic_DNA"/>
</dbReference>
<sequence>MWAARSAQRHCRRAVSLLQSRNLLPAPLPLARNANHGMQAPAACGVGAAMVPPLCGISGARFMSMERGSSSMRSKVERRMRRETGKTLREIRRARKLRKKLMTDEERLMYNLRRAKKKVALLLQKLKKYELPELPAPRHDPELLTLEQLQAYRKIGFRNRNYVPVGVRGVFGGVVQNMHLHWKFHETVQVCCDNFPKEKIKDMATMLARLSGGIVVNIHDVKTIIMFRGRNYRQPKNLIPINTLTKRKALFKARFEQALESQKLNIKKLEQELRRKGVNPEDPVALASIQRVAATFFRAIDEKQGTPYVFQGERSPTSPKKVAAAAAAVAAEEEDEGIPPEDSDQEELDRFIAEIEEAADREWAEEEAAEKEESSKIRYWAKDSGDGGGSGGEPDYSGRSRRAAEVRRWVSDDEDSGVSAGEEFDSDVELLDGGPEEGSGSGGGRRCLETGNSRPRREEGSRAGSFRERRAPPSRGRRADPGWDSGSDSGVWEARTRNRVQGQGWRPDDAVTSEGSDDEAWGSDGEDAPSPRPPGARSVYDYQSSSGEEG</sequence>
<dbReference type="AlphaFoldDB" id="A0A7I8LGF9"/>
<keyword evidence="1 2" id="KW-0694">RNA-binding</keyword>
<evidence type="ECO:0000256" key="3">
    <source>
        <dbReference type="SAM" id="Coils"/>
    </source>
</evidence>
<dbReference type="PANTHER" id="PTHR31426:SF4">
    <property type="entry name" value="CRM-DOMAIN CONTAINING FACTOR CFM9, MITOCHONDRIAL"/>
    <property type="match status" value="1"/>
</dbReference>
<evidence type="ECO:0000259" key="5">
    <source>
        <dbReference type="PROSITE" id="PS51295"/>
    </source>
</evidence>
<dbReference type="InterPro" id="IPR040286">
    <property type="entry name" value="At3g25440-like"/>
</dbReference>
<feature type="domain" description="CRM" evidence="5">
    <location>
        <begin position="142"/>
        <end position="239"/>
    </location>
</feature>
<evidence type="ECO:0000256" key="2">
    <source>
        <dbReference type="PROSITE-ProRule" id="PRU00626"/>
    </source>
</evidence>
<accession>A0A7I8LGF9</accession>
<feature type="compositionally biased region" description="Basic and acidic residues" evidence="4">
    <location>
        <begin position="455"/>
        <end position="481"/>
    </location>
</feature>
<organism evidence="6 7">
    <name type="scientific">Spirodela intermedia</name>
    <name type="common">Intermediate duckweed</name>
    <dbReference type="NCBI Taxonomy" id="51605"/>
    <lineage>
        <taxon>Eukaryota</taxon>
        <taxon>Viridiplantae</taxon>
        <taxon>Streptophyta</taxon>
        <taxon>Embryophyta</taxon>
        <taxon>Tracheophyta</taxon>
        <taxon>Spermatophyta</taxon>
        <taxon>Magnoliopsida</taxon>
        <taxon>Liliopsida</taxon>
        <taxon>Araceae</taxon>
        <taxon>Lemnoideae</taxon>
        <taxon>Spirodela</taxon>
    </lineage>
</organism>
<dbReference type="SMART" id="SM01103">
    <property type="entry name" value="CRS1_YhbY"/>
    <property type="match status" value="1"/>
</dbReference>
<feature type="compositionally biased region" description="Gly residues" evidence="4">
    <location>
        <begin position="436"/>
        <end position="445"/>
    </location>
</feature>
<dbReference type="InterPro" id="IPR001890">
    <property type="entry name" value="RNA-binding_CRM"/>
</dbReference>
<feature type="compositionally biased region" description="Basic and acidic residues" evidence="4">
    <location>
        <begin position="371"/>
        <end position="385"/>
    </location>
</feature>
<feature type="compositionally biased region" description="Basic and acidic residues" evidence="4">
    <location>
        <begin position="396"/>
        <end position="411"/>
    </location>
</feature>
<reference evidence="6" key="1">
    <citation type="submission" date="2020-02" db="EMBL/GenBank/DDBJ databases">
        <authorList>
            <person name="Scholz U."/>
            <person name="Mascher M."/>
            <person name="Fiebig A."/>
        </authorList>
    </citation>
    <scope>NUCLEOTIDE SEQUENCE</scope>
</reference>
<dbReference type="SUPFAM" id="SSF75471">
    <property type="entry name" value="YhbY-like"/>
    <property type="match status" value="1"/>
</dbReference>
<dbReference type="Proteomes" id="UP000663760">
    <property type="component" value="Chromosome 15"/>
</dbReference>
<gene>
    <name evidence="6" type="ORF">SI8410_15019789</name>
</gene>
<evidence type="ECO:0000256" key="4">
    <source>
        <dbReference type="SAM" id="MobiDB-lite"/>
    </source>
</evidence>
<feature type="compositionally biased region" description="Acidic residues" evidence="4">
    <location>
        <begin position="515"/>
        <end position="527"/>
    </location>
</feature>
<keyword evidence="7" id="KW-1185">Reference proteome</keyword>
<name>A0A7I8LGF9_SPIIN</name>
<dbReference type="PROSITE" id="PS51295">
    <property type="entry name" value="CRM"/>
    <property type="match status" value="1"/>
</dbReference>
<dbReference type="PANTHER" id="PTHR31426">
    <property type="entry name" value="GROUP II INTRON SPLICING FACTOR CRS1-LIKE"/>
    <property type="match status" value="1"/>
</dbReference>
<feature type="compositionally biased region" description="Acidic residues" evidence="4">
    <location>
        <begin position="412"/>
        <end position="430"/>
    </location>
</feature>
<dbReference type="OrthoDB" id="1915442at2759"/>
<evidence type="ECO:0000256" key="1">
    <source>
        <dbReference type="ARBA" id="ARBA00022884"/>
    </source>
</evidence>
<dbReference type="GO" id="GO:0003723">
    <property type="term" value="F:RNA binding"/>
    <property type="evidence" value="ECO:0007669"/>
    <property type="project" value="UniProtKB-UniRule"/>
</dbReference>
<keyword evidence="3" id="KW-0175">Coiled coil</keyword>
<protein>
    <recommendedName>
        <fullName evidence="5">CRM domain-containing protein</fullName>
    </recommendedName>
</protein>
<dbReference type="Gene3D" id="3.30.110.60">
    <property type="entry name" value="YhbY-like"/>
    <property type="match status" value="1"/>
</dbReference>
<dbReference type="InterPro" id="IPR035920">
    <property type="entry name" value="YhbY-like_sf"/>
</dbReference>
<evidence type="ECO:0000313" key="6">
    <source>
        <dbReference type="EMBL" id="CAA7409111.1"/>
    </source>
</evidence>
<dbReference type="Pfam" id="PF01985">
    <property type="entry name" value="CRS1_YhbY"/>
    <property type="match status" value="1"/>
</dbReference>